<gene>
    <name evidence="2" type="ORF">B4N89_18920</name>
</gene>
<feature type="transmembrane region" description="Helical" evidence="1">
    <location>
        <begin position="83"/>
        <end position="103"/>
    </location>
</feature>
<evidence type="ECO:0000313" key="2">
    <source>
        <dbReference type="EMBL" id="OPC82736.1"/>
    </source>
</evidence>
<reference evidence="2 3" key="1">
    <citation type="submission" date="2017-03" db="EMBL/GenBank/DDBJ databases">
        <title>Draft genome sequence of Streptomyces scabrisporus NF3, endophyte isolated from Amphipterygium adstringens.</title>
        <authorList>
            <person name="Vazquez M."/>
            <person name="Ceapa C.D."/>
            <person name="Rodriguez Luna D."/>
            <person name="Sanchez Esquivel S."/>
        </authorList>
    </citation>
    <scope>NUCLEOTIDE SEQUENCE [LARGE SCALE GENOMIC DNA]</scope>
    <source>
        <strain evidence="2 3">NF3</strain>
    </source>
</reference>
<dbReference type="STRING" id="159449.B4N89_18920"/>
<accession>A0A1T3P0U1</accession>
<dbReference type="EMBL" id="MWQN01000001">
    <property type="protein sequence ID" value="OPC82736.1"/>
    <property type="molecule type" value="Genomic_DNA"/>
</dbReference>
<feature type="transmembrane region" description="Helical" evidence="1">
    <location>
        <begin position="51"/>
        <end position="71"/>
    </location>
</feature>
<sequence length="141" mass="14928">MRGSRRIGFLRTLLIALAVETLLMSAGAGTLAVMSFAVRDDRKSLEGLGDLLLIASVLCAGIAVMCGFGVVGVRDALRRGTGALGRAAAVGLIHVFVALVAILMACPTWSILVAGVPAVVYLPCWWAVRERSRHELLMLEP</sequence>
<feature type="transmembrane region" description="Helical" evidence="1">
    <location>
        <begin position="12"/>
        <end position="39"/>
    </location>
</feature>
<dbReference type="OrthoDB" id="4350606at2"/>
<evidence type="ECO:0000256" key="1">
    <source>
        <dbReference type="SAM" id="Phobius"/>
    </source>
</evidence>
<keyword evidence="1" id="KW-0472">Membrane</keyword>
<dbReference type="Proteomes" id="UP000190037">
    <property type="component" value="Unassembled WGS sequence"/>
</dbReference>
<proteinExistence type="predicted"/>
<keyword evidence="3" id="KW-1185">Reference proteome</keyword>
<organism evidence="2 3">
    <name type="scientific">Embleya scabrispora</name>
    <dbReference type="NCBI Taxonomy" id="159449"/>
    <lineage>
        <taxon>Bacteria</taxon>
        <taxon>Bacillati</taxon>
        <taxon>Actinomycetota</taxon>
        <taxon>Actinomycetes</taxon>
        <taxon>Kitasatosporales</taxon>
        <taxon>Streptomycetaceae</taxon>
        <taxon>Embleya</taxon>
    </lineage>
</organism>
<protein>
    <submittedName>
        <fullName evidence="2">Uncharacterized protein</fullName>
    </submittedName>
</protein>
<evidence type="ECO:0000313" key="3">
    <source>
        <dbReference type="Proteomes" id="UP000190037"/>
    </source>
</evidence>
<keyword evidence="1" id="KW-1133">Transmembrane helix</keyword>
<feature type="transmembrane region" description="Helical" evidence="1">
    <location>
        <begin position="109"/>
        <end position="128"/>
    </location>
</feature>
<comment type="caution">
    <text evidence="2">The sequence shown here is derived from an EMBL/GenBank/DDBJ whole genome shotgun (WGS) entry which is preliminary data.</text>
</comment>
<dbReference type="AlphaFoldDB" id="A0A1T3P0U1"/>
<name>A0A1T3P0U1_9ACTN</name>
<keyword evidence="1" id="KW-0812">Transmembrane</keyword>
<dbReference type="RefSeq" id="WP_078977025.1">
    <property type="nucleotide sequence ID" value="NZ_MWQN01000001.1"/>
</dbReference>